<dbReference type="eggNOG" id="COG3598">
    <property type="taxonomic scope" value="Bacteria"/>
</dbReference>
<dbReference type="Proteomes" id="UP000002301">
    <property type="component" value="Chromosome 1"/>
</dbReference>
<protein>
    <recommendedName>
        <fullName evidence="2">AAA+ ATPase domain-containing protein</fullName>
    </recommendedName>
</protein>
<dbReference type="RefSeq" id="WP_012091589.1">
    <property type="nucleotide sequence ID" value="NC_009667.1"/>
</dbReference>
<sequence>MAQGNDDLGRFIVPVAGILWGNPRAGGTKTEVRFGDGRTVNPQKGTWFVHGEQTGGGVLALIERETGSKGRDAIEWLRKNGFDVEDRQPQAQAGSNRNARPAGQKKDETPIDGAKKELVKAWDYVDENGAVLFQTMRYQFRLPDGGWRMGDDDKPAKTYSQRRKPVDGEQTRDGWVYSLKDTRVVPYRLPELIEAISNGYTVFFVEGEKTADRLIDELGVPATCNPMGAGKWWEELTPYFKDADVVILPDNDPQTVNKQTGEKLFHEDGRPKFAGLDHALLVARKIKGAAKRVRLLSLPDLPLKGDAFDWIEAGGNAETLYDLANAAKAPELPAYQSKFGAVWFHQIGNQKPTRDWLIKNLILAKSFGIIYGPPGCGKSFLTSDLMLTCSAAAIDATKRPEWFSYKGRPFGVVYVVAEGREDFEIRLHAWRQEHQIPEDAVLPFVFLPTSIDMRSNDADMKKLAEEIHGLSAEMQERCGVKVEMIVIDTVARALAGGNENDSAVMGAFVINCDKLKELTGAAVAGVHHGGKEAGRGPRGHEALHGAADFEIEVAAATPDTPNTWAVRKLKAGPAGGTHRFRLRQTTVGNDNDGDPITSCIVINQEHTNAASGEKEKPKGFKVRDHEREFLSALAETIDKKGVMPPPDLAVPKDVVLVASVEDVRTLYKEQLAATEDGDDEQIETRLRQRWSRATKQMLKWKIVGSKKPWLWFTGKEVQGFRIRGVNASEPTYVSPLPDPATNNEIADDDVTALVGG</sequence>
<evidence type="ECO:0000313" key="3">
    <source>
        <dbReference type="EMBL" id="ABS14251.1"/>
    </source>
</evidence>
<feature type="compositionally biased region" description="Polar residues" evidence="1">
    <location>
        <begin position="89"/>
        <end position="98"/>
    </location>
</feature>
<keyword evidence="4" id="KW-1185">Reference proteome</keyword>
<dbReference type="KEGG" id="oan:Oant_1535"/>
<evidence type="ECO:0000259" key="2">
    <source>
        <dbReference type="SMART" id="SM00382"/>
    </source>
</evidence>
<feature type="region of interest" description="Disordered" evidence="1">
    <location>
        <begin position="80"/>
        <end position="112"/>
    </location>
</feature>
<dbReference type="InterPro" id="IPR003593">
    <property type="entry name" value="AAA+_ATPase"/>
</dbReference>
<feature type="domain" description="AAA+ ATPase" evidence="2">
    <location>
        <begin position="364"/>
        <end position="557"/>
    </location>
</feature>
<proteinExistence type="predicted"/>
<dbReference type="AlphaFoldDB" id="A6WZ47"/>
<gene>
    <name evidence="3" type="ordered locus">Oant_1535</name>
</gene>
<dbReference type="InterPro" id="IPR034154">
    <property type="entry name" value="TOPRIM_DnaG/twinkle"/>
</dbReference>
<dbReference type="PATRIC" id="fig|439375.7.peg.1610"/>
<accession>A6WZ47</accession>
<dbReference type="Pfam" id="PF13481">
    <property type="entry name" value="AAA_25"/>
    <property type="match status" value="1"/>
</dbReference>
<evidence type="ECO:0000313" key="4">
    <source>
        <dbReference type="Proteomes" id="UP000002301"/>
    </source>
</evidence>
<name>A6WZ47_BRUA4</name>
<dbReference type="EMBL" id="CP000758">
    <property type="protein sequence ID" value="ABS14251.1"/>
    <property type="molecule type" value="Genomic_DNA"/>
</dbReference>
<evidence type="ECO:0000256" key="1">
    <source>
        <dbReference type="SAM" id="MobiDB-lite"/>
    </source>
</evidence>
<dbReference type="SUPFAM" id="SSF52540">
    <property type="entry name" value="P-loop containing nucleoside triphosphate hydrolases"/>
    <property type="match status" value="1"/>
</dbReference>
<dbReference type="STRING" id="439375.Oant_1535"/>
<dbReference type="CDD" id="cd01029">
    <property type="entry name" value="TOPRIM_primases"/>
    <property type="match status" value="1"/>
</dbReference>
<organism evidence="3 4">
    <name type="scientific">Brucella anthropi (strain ATCC 49188 / DSM 6882 / CCUG 24695 / JCM 21032 / LMG 3331 / NBRC 15819 / NCTC 12168 / Alc 37)</name>
    <name type="common">Ochrobactrum anthropi</name>
    <dbReference type="NCBI Taxonomy" id="439375"/>
    <lineage>
        <taxon>Bacteria</taxon>
        <taxon>Pseudomonadati</taxon>
        <taxon>Pseudomonadota</taxon>
        <taxon>Alphaproteobacteria</taxon>
        <taxon>Hyphomicrobiales</taxon>
        <taxon>Brucellaceae</taxon>
        <taxon>Brucella/Ochrobactrum group</taxon>
        <taxon>Brucella</taxon>
    </lineage>
</organism>
<reference evidence="3 4" key="1">
    <citation type="journal article" date="2011" name="J. Bacteriol.">
        <title>Genome of Ochrobactrum anthropi ATCC 49188 T, a versatile opportunistic pathogen and symbiont of several eukaryotic hosts.</title>
        <authorList>
            <person name="Chain P.S."/>
            <person name="Lang D.M."/>
            <person name="Comerci D.J."/>
            <person name="Malfatti S.A."/>
            <person name="Vergez L.M."/>
            <person name="Shin M."/>
            <person name="Ugalde R.A."/>
            <person name="Garcia E."/>
            <person name="Tolmasky M.E."/>
        </authorList>
    </citation>
    <scope>NUCLEOTIDE SEQUENCE [LARGE SCALE GENOMIC DNA]</scope>
    <source>
        <strain evidence="4">ATCC 49188 / DSM 6882 / CCUG 24695 / JCM 21032 / LMG 3331 / NBRC 15819 / NCTC 12168 / Alc 37</strain>
    </source>
</reference>
<dbReference type="InterPro" id="IPR027417">
    <property type="entry name" value="P-loop_NTPase"/>
</dbReference>
<dbReference type="SMART" id="SM00382">
    <property type="entry name" value="AAA"/>
    <property type="match status" value="1"/>
</dbReference>
<dbReference type="Gene3D" id="3.40.50.300">
    <property type="entry name" value="P-loop containing nucleotide triphosphate hydrolases"/>
    <property type="match status" value="1"/>
</dbReference>
<dbReference type="HOGENOM" id="CLU_368354_0_0_5"/>